<accession>K0TP24</accession>
<keyword evidence="6" id="KW-0378">Hydrolase</keyword>
<evidence type="ECO:0000256" key="7">
    <source>
        <dbReference type="ARBA" id="ARBA00022918"/>
    </source>
</evidence>
<dbReference type="InterPro" id="IPR043502">
    <property type="entry name" value="DNA/RNA_pol_sf"/>
</dbReference>
<evidence type="ECO:0000256" key="3">
    <source>
        <dbReference type="ARBA" id="ARBA00022695"/>
    </source>
</evidence>
<feature type="compositionally biased region" description="Low complexity" evidence="8">
    <location>
        <begin position="508"/>
        <end position="526"/>
    </location>
</feature>
<evidence type="ECO:0000256" key="8">
    <source>
        <dbReference type="SAM" id="MobiDB-lite"/>
    </source>
</evidence>
<keyword evidence="7" id="KW-0695">RNA-directed DNA polymerase</keyword>
<dbReference type="Gene3D" id="3.30.70.270">
    <property type="match status" value="2"/>
</dbReference>
<dbReference type="PANTHER" id="PTHR37984">
    <property type="entry name" value="PROTEIN CBG26694"/>
    <property type="match status" value="1"/>
</dbReference>
<dbReference type="eggNOG" id="ENOG502QT1S">
    <property type="taxonomic scope" value="Eukaryota"/>
</dbReference>
<dbReference type="PANTHER" id="PTHR37984:SF5">
    <property type="entry name" value="PROTEIN NYNRIN-LIKE"/>
    <property type="match status" value="1"/>
</dbReference>
<dbReference type="InterPro" id="IPR043128">
    <property type="entry name" value="Rev_trsase/Diguanyl_cyclase"/>
</dbReference>
<feature type="region of interest" description="Disordered" evidence="8">
    <location>
        <begin position="244"/>
        <end position="308"/>
    </location>
</feature>
<evidence type="ECO:0000313" key="11">
    <source>
        <dbReference type="EMBL" id="EJK74077.1"/>
    </source>
</evidence>
<feature type="domain" description="Reverse transcriptase" evidence="9">
    <location>
        <begin position="993"/>
        <end position="1176"/>
    </location>
</feature>
<evidence type="ECO:0000256" key="6">
    <source>
        <dbReference type="ARBA" id="ARBA00022801"/>
    </source>
</evidence>
<reference evidence="11 12" key="1">
    <citation type="journal article" date="2012" name="Genome Biol.">
        <title>Genome and low-iron response of an oceanic diatom adapted to chronic iron limitation.</title>
        <authorList>
            <person name="Lommer M."/>
            <person name="Specht M."/>
            <person name="Roy A.S."/>
            <person name="Kraemer L."/>
            <person name="Andreson R."/>
            <person name="Gutowska M.A."/>
            <person name="Wolf J."/>
            <person name="Bergner S.V."/>
            <person name="Schilhabel M.B."/>
            <person name="Klostermeier U.C."/>
            <person name="Beiko R.G."/>
            <person name="Rosenstiel P."/>
            <person name="Hippler M."/>
            <person name="Laroche J."/>
        </authorList>
    </citation>
    <scope>NUCLEOTIDE SEQUENCE [LARGE SCALE GENOMIC DNA]</scope>
    <source>
        <strain evidence="11 12">CCMP1005</strain>
    </source>
</reference>
<dbReference type="SUPFAM" id="SSF56672">
    <property type="entry name" value="DNA/RNA polymerases"/>
    <property type="match status" value="1"/>
</dbReference>
<dbReference type="PROSITE" id="PS50994">
    <property type="entry name" value="INTEGRASE"/>
    <property type="match status" value="1"/>
</dbReference>
<dbReference type="FunFam" id="3.30.70.270:FF:000020">
    <property type="entry name" value="Transposon Tf2-6 polyprotein-like Protein"/>
    <property type="match status" value="1"/>
</dbReference>
<dbReference type="EMBL" id="AGNL01003978">
    <property type="protein sequence ID" value="EJK74077.1"/>
    <property type="molecule type" value="Genomic_DNA"/>
</dbReference>
<dbReference type="Gene3D" id="2.40.70.10">
    <property type="entry name" value="Acid Proteases"/>
    <property type="match status" value="1"/>
</dbReference>
<keyword evidence="5" id="KW-0255">Endonuclease</keyword>
<evidence type="ECO:0000259" key="10">
    <source>
        <dbReference type="PROSITE" id="PS50994"/>
    </source>
</evidence>
<protein>
    <recommendedName>
        <fullName evidence="1">RNA-directed DNA polymerase</fullName>
        <ecNumber evidence="1">2.7.7.49</ecNumber>
    </recommendedName>
</protein>
<evidence type="ECO:0000259" key="9">
    <source>
        <dbReference type="PROSITE" id="PS50878"/>
    </source>
</evidence>
<dbReference type="CDD" id="cd01647">
    <property type="entry name" value="RT_LTR"/>
    <property type="match status" value="1"/>
</dbReference>
<feature type="region of interest" description="Disordered" evidence="8">
    <location>
        <begin position="371"/>
        <end position="452"/>
    </location>
</feature>
<keyword evidence="4" id="KW-0540">Nuclease</keyword>
<feature type="compositionally biased region" description="Low complexity" evidence="8">
    <location>
        <begin position="384"/>
        <end position="398"/>
    </location>
</feature>
<dbReference type="Pfam" id="PF00078">
    <property type="entry name" value="RVT_1"/>
    <property type="match status" value="1"/>
</dbReference>
<evidence type="ECO:0000256" key="4">
    <source>
        <dbReference type="ARBA" id="ARBA00022722"/>
    </source>
</evidence>
<dbReference type="SUPFAM" id="SSF50630">
    <property type="entry name" value="Acid proteases"/>
    <property type="match status" value="1"/>
</dbReference>
<name>K0TP24_THAOC</name>
<comment type="caution">
    <text evidence="11">The sequence shown here is derived from an EMBL/GenBank/DDBJ whole genome shotgun (WGS) entry which is preliminary data.</text>
</comment>
<dbReference type="GO" id="GO:0003676">
    <property type="term" value="F:nucleic acid binding"/>
    <property type="evidence" value="ECO:0007669"/>
    <property type="project" value="InterPro"/>
</dbReference>
<dbReference type="InterPro" id="IPR001584">
    <property type="entry name" value="Integrase_cat-core"/>
</dbReference>
<dbReference type="Proteomes" id="UP000266841">
    <property type="component" value="Unassembled WGS sequence"/>
</dbReference>
<keyword evidence="12" id="KW-1185">Reference proteome</keyword>
<proteinExistence type="predicted"/>
<dbReference type="GO" id="GO:0016787">
    <property type="term" value="F:hydrolase activity"/>
    <property type="evidence" value="ECO:0007669"/>
    <property type="project" value="UniProtKB-KW"/>
</dbReference>
<keyword evidence="2" id="KW-0808">Transferase</keyword>
<keyword evidence="3" id="KW-0548">Nucleotidyltransferase</keyword>
<dbReference type="SUPFAM" id="SSF53098">
    <property type="entry name" value="Ribonuclease H-like"/>
    <property type="match status" value="1"/>
</dbReference>
<feature type="region of interest" description="Disordered" evidence="8">
    <location>
        <begin position="495"/>
        <end position="557"/>
    </location>
</feature>
<evidence type="ECO:0000256" key="2">
    <source>
        <dbReference type="ARBA" id="ARBA00022679"/>
    </source>
</evidence>
<dbReference type="InterPro" id="IPR050951">
    <property type="entry name" value="Retrovirus_Pol_polyprotein"/>
</dbReference>
<dbReference type="Pfam" id="PF17917">
    <property type="entry name" value="RT_RNaseH"/>
    <property type="match status" value="1"/>
</dbReference>
<dbReference type="GO" id="GO:0015074">
    <property type="term" value="P:DNA integration"/>
    <property type="evidence" value="ECO:0007669"/>
    <property type="project" value="InterPro"/>
</dbReference>
<dbReference type="PROSITE" id="PS50878">
    <property type="entry name" value="RT_POL"/>
    <property type="match status" value="1"/>
</dbReference>
<dbReference type="InterPro" id="IPR000477">
    <property type="entry name" value="RT_dom"/>
</dbReference>
<dbReference type="GO" id="GO:0003964">
    <property type="term" value="F:RNA-directed DNA polymerase activity"/>
    <property type="evidence" value="ECO:0007669"/>
    <property type="project" value="UniProtKB-KW"/>
</dbReference>
<feature type="compositionally biased region" description="Low complexity" evidence="8">
    <location>
        <begin position="289"/>
        <end position="299"/>
    </location>
</feature>
<feature type="compositionally biased region" description="Basic residues" evidence="8">
    <location>
        <begin position="273"/>
        <end position="288"/>
    </location>
</feature>
<organism evidence="11 12">
    <name type="scientific">Thalassiosira oceanica</name>
    <name type="common">Marine diatom</name>
    <dbReference type="NCBI Taxonomy" id="159749"/>
    <lineage>
        <taxon>Eukaryota</taxon>
        <taxon>Sar</taxon>
        <taxon>Stramenopiles</taxon>
        <taxon>Ochrophyta</taxon>
        <taxon>Bacillariophyta</taxon>
        <taxon>Coscinodiscophyceae</taxon>
        <taxon>Thalassiosirophycidae</taxon>
        <taxon>Thalassiosirales</taxon>
        <taxon>Thalassiosiraceae</taxon>
        <taxon>Thalassiosira</taxon>
    </lineage>
</organism>
<dbReference type="EC" id="2.7.7.49" evidence="1"/>
<dbReference type="Gene3D" id="3.30.420.10">
    <property type="entry name" value="Ribonuclease H-like superfamily/Ribonuclease H"/>
    <property type="match status" value="1"/>
</dbReference>
<dbReference type="CDD" id="cd09274">
    <property type="entry name" value="RNase_HI_RT_Ty3"/>
    <property type="match status" value="1"/>
</dbReference>
<dbReference type="GO" id="GO:0004519">
    <property type="term" value="F:endonuclease activity"/>
    <property type="evidence" value="ECO:0007669"/>
    <property type="project" value="UniProtKB-KW"/>
</dbReference>
<gene>
    <name evidence="11" type="ORF">THAOC_04272</name>
</gene>
<feature type="compositionally biased region" description="Low complexity" evidence="8">
    <location>
        <begin position="406"/>
        <end position="423"/>
    </location>
</feature>
<dbReference type="InterPro" id="IPR021109">
    <property type="entry name" value="Peptidase_aspartic_dom_sf"/>
</dbReference>
<dbReference type="InterPro" id="IPR041373">
    <property type="entry name" value="RT_RNaseH"/>
</dbReference>
<feature type="compositionally biased region" description="Polar residues" evidence="8">
    <location>
        <begin position="534"/>
        <end position="557"/>
    </location>
</feature>
<dbReference type="InterPro" id="IPR036397">
    <property type="entry name" value="RNaseH_sf"/>
</dbReference>
<dbReference type="Gene3D" id="3.10.10.10">
    <property type="entry name" value="HIV Type 1 Reverse Transcriptase, subunit A, domain 1"/>
    <property type="match status" value="1"/>
</dbReference>
<dbReference type="OrthoDB" id="94652at2759"/>
<dbReference type="InterPro" id="IPR012337">
    <property type="entry name" value="RNaseH-like_sf"/>
</dbReference>
<evidence type="ECO:0000256" key="1">
    <source>
        <dbReference type="ARBA" id="ARBA00012493"/>
    </source>
</evidence>
<sequence>MKKAGRLTYMPVWNEGTPIPEAFPNTIERTTLVTRGNKKISQKYYLIVIDGSEKLETLVGPFVDQLQDYFEAAGINGRERFGKIMKEVLVGKAWQYYKKLINDPNGNYVGNANRTNAQHDRSLKDLWTKIMDETWLGDASLQALRKLGLRDFKSKPNQPKCDLFVEQECRKQTLRDYCQERMHFQGNPMGEAEKIADLKLIVPEDLWVKARKIEDIDNMPEAMDVCETLDQEYKNDYDAAMKQAAKKKDNGNGNGKRKTDDASNDDSNDSPNKRSRGNRRGRNNRRRNNQNGNQRPQHNQSKRAPAHGNSTVVLANGWTGKWKNCPVNPEALRKSDGQETFDWDAAKKYNFDEGGGATWYVEVFKKEARKRKAEREGRTQDGRAQSNYQSPQSQQQQYYPPPYPPQFASQAYHYGFPPVSNQAPVPPPPPPQAHSHHYQHAPHSGPPSYGAPSAYVNSDGFVSSESLYGLSDVQFIESATAETWKNMTKDYATELAPGSRHACPPPSSRSTAHASAVSSSSSTSVTGYPLSDTAGDQSDLRQGQPSQFDSKHPLSQQDGKTAVDLRFSAYLDWSAATPDGMSNSHFGAKDFSQLYADGMDMDEMNKYVDSMSIPSYQAHIPETDVFGPLNPSDTAWHLEHDAVVDPHGISYVGNAFGQARAEDCYLRYVESLVAESVPLEWHTTFDDLTFDGQQAHYASICNELAQENEVLEYEKLSEPVVAFVVDAQGRTVPMATCFVLVKSINGVPCGRIMKVLLDSGGSATLINRRALPKSTPIDHTGSKTLVQTLAGNMAPIGRVRVEGLRLPEFDKSLIMDEHTCLTFDRPDCQYDMIMGSDFLSKFGISLDFKNLQVEWFGNVLPMNTTGFTKERQALLLEQYVLSVENEQTWSSESDEGVDSFIAAPILESKYEQNDIDTVISEHCQHLTVQQQRDLKALLLDHTKLFDGTLGRYPHDKMTIELEDNAKPVYRKPYSVPQVHRAAFKQELDRLVEIGVLSKIQEPSLWCLPTFIIPKKLLPGETTPRVRWVSDLRELNKVVKPVQYQLPQINDILRKRRGYEFFSKLDVSMQFYTFELDDKSKELCTVATPFGPYRYNRVPMGLKISPAFAQAKMEQCLHDIEESDVYIDDIGIFNDDWTSHLKSLDLVLTRLEENGFTINPLKCEWAVKETDWLGYWLTPTGVKPWSKKIEAIVNMDRPKTATELRTFLGMVTYYREMWPRRAHILKPLTDLTGLPKKSPIVWTPEMDNAFKQMKAVISEDVLLAYPDHNKPFEIYTDASDYQLGACIMQEGRPVAYYSRKLNSAQRNYTTMEKELLAIVETLKEYRSMLLGAKITVFTDHKNLTYENFNTQRVMRWRCFIEEYSPKLVYLEGKLNVLADAYSRLPRFEPTELQETPEVKPTVVAHFLAHTPRRPVEVATDGLNPQDEVSSMAFSLDPVVYECLSQLPADDVSSYLNLPSDGEPSPLRYQWLKSAQDNCPALQQRLRQHAAYSLRQFGDIDLIVHTDVEARKNDIAPWKICLTDDCVKEVIVWFHRLLGYPGKERLKTGMRLFYHPNLSSLIDRYSSETAQRYKSDTRGYGHLPARQVRGRPWEQVDVDLIGPWTVQTGTGRVYEFNALTCIDRFTGLPELIRIENKTAAHVADKFRECWLCRYPRPLTCAHDNGGEFHGDFGRLLYAFGISDVSTSSYTPTANSICERMHREVGSLLRTLVHTDSPRTLADAKCLVDSALATAMHSLRTNVSASTGNAPGALAFHRDMLIDVPLQADLRAIRARRQLRVDADLRRANARRYDFDYQPGQSVLLKRPEFTKLGERWDGPYQVKRSHVNGTLTLELRPGLTKRVNIRRLKPFTPDGFRPP</sequence>
<feature type="domain" description="Integrase catalytic" evidence="10">
    <location>
        <begin position="1586"/>
        <end position="1756"/>
    </location>
</feature>
<evidence type="ECO:0000313" key="12">
    <source>
        <dbReference type="Proteomes" id="UP000266841"/>
    </source>
</evidence>
<evidence type="ECO:0000256" key="5">
    <source>
        <dbReference type="ARBA" id="ARBA00022759"/>
    </source>
</evidence>